<sequence length="65" mass="7013">AERDPLAAGANNCRQEGVAISGLLDGTGDYEGDRVLVGDVPWGCVFRSTLHFQRVVNKVTTFIGY</sequence>
<dbReference type="Proteomes" id="UP000000763">
    <property type="component" value="Chromosome 6"/>
</dbReference>
<protein>
    <submittedName>
        <fullName evidence="1">Os06g0314300 protein</fullName>
    </submittedName>
</protein>
<name>Q0DCL7_ORYSJ</name>
<proteinExistence type="predicted"/>
<feature type="non-terminal residue" evidence="1">
    <location>
        <position position="1"/>
    </location>
</feature>
<reference evidence="2" key="2">
    <citation type="journal article" date="2008" name="Nucleic Acids Res.">
        <title>The rice annotation project database (RAP-DB): 2008 update.</title>
        <authorList>
            <consortium name="The rice annotation project (RAP)"/>
        </authorList>
    </citation>
    <scope>GENOME REANNOTATION</scope>
    <source>
        <strain evidence="2">cv. Nipponbare</strain>
    </source>
</reference>
<reference evidence="1 2" key="1">
    <citation type="journal article" date="2005" name="Nature">
        <title>The map-based sequence of the rice genome.</title>
        <authorList>
            <consortium name="International rice genome sequencing project (IRGSP)"/>
            <person name="Matsumoto T."/>
            <person name="Wu J."/>
            <person name="Kanamori H."/>
            <person name="Katayose Y."/>
            <person name="Fujisawa M."/>
            <person name="Namiki N."/>
            <person name="Mizuno H."/>
            <person name="Yamamoto K."/>
            <person name="Antonio B.A."/>
            <person name="Baba T."/>
            <person name="Sakata K."/>
            <person name="Nagamura Y."/>
            <person name="Aoki H."/>
            <person name="Arikawa K."/>
            <person name="Arita K."/>
            <person name="Bito T."/>
            <person name="Chiden Y."/>
            <person name="Fujitsuka N."/>
            <person name="Fukunaka R."/>
            <person name="Hamada M."/>
            <person name="Harada C."/>
            <person name="Hayashi A."/>
            <person name="Hijishita S."/>
            <person name="Honda M."/>
            <person name="Hosokawa S."/>
            <person name="Ichikawa Y."/>
            <person name="Idonuma A."/>
            <person name="Iijima M."/>
            <person name="Ikeda M."/>
            <person name="Ikeno M."/>
            <person name="Ito K."/>
            <person name="Ito S."/>
            <person name="Ito T."/>
            <person name="Ito Y."/>
            <person name="Ito Y."/>
            <person name="Iwabuchi A."/>
            <person name="Kamiya K."/>
            <person name="Karasawa W."/>
            <person name="Kurita K."/>
            <person name="Katagiri S."/>
            <person name="Kikuta A."/>
            <person name="Kobayashi H."/>
            <person name="Kobayashi N."/>
            <person name="Machita K."/>
            <person name="Maehara T."/>
            <person name="Masukawa M."/>
            <person name="Mizubayashi T."/>
            <person name="Mukai Y."/>
            <person name="Nagasaki H."/>
            <person name="Nagata Y."/>
            <person name="Naito S."/>
            <person name="Nakashima M."/>
            <person name="Nakama Y."/>
            <person name="Nakamichi Y."/>
            <person name="Nakamura M."/>
            <person name="Meguro A."/>
            <person name="Negishi M."/>
            <person name="Ohta I."/>
            <person name="Ohta T."/>
            <person name="Okamoto M."/>
            <person name="Ono N."/>
            <person name="Saji S."/>
            <person name="Sakaguchi M."/>
            <person name="Sakai K."/>
            <person name="Shibata M."/>
            <person name="Shimokawa T."/>
            <person name="Song J."/>
            <person name="Takazaki Y."/>
            <person name="Terasawa K."/>
            <person name="Tsugane M."/>
            <person name="Tsuji K."/>
            <person name="Ueda S."/>
            <person name="Waki K."/>
            <person name="Yamagata H."/>
            <person name="Yamamoto M."/>
            <person name="Yamamoto S."/>
            <person name="Yamane H."/>
            <person name="Yoshiki S."/>
            <person name="Yoshihara R."/>
            <person name="Yukawa K."/>
            <person name="Zhong H."/>
            <person name="Yano M."/>
            <person name="Yuan Q."/>
            <person name="Ouyang S."/>
            <person name="Liu J."/>
            <person name="Jones K.M."/>
            <person name="Gansberger K."/>
            <person name="Moffat K."/>
            <person name="Hill J."/>
            <person name="Bera J."/>
            <person name="Fadrosh D."/>
            <person name="Jin S."/>
            <person name="Johri S."/>
            <person name="Kim M."/>
            <person name="Overton L."/>
            <person name="Reardon M."/>
            <person name="Tsitrin T."/>
            <person name="Vuong H."/>
            <person name="Weaver B."/>
            <person name="Ciecko A."/>
            <person name="Tallon L."/>
            <person name="Jackson J."/>
            <person name="Pai G."/>
            <person name="Aken S.V."/>
            <person name="Utterback T."/>
            <person name="Reidmuller S."/>
            <person name="Feldblyum T."/>
            <person name="Hsiao J."/>
            <person name="Zismann V."/>
            <person name="Iobst S."/>
            <person name="de Vazeille A.R."/>
            <person name="Buell C.R."/>
            <person name="Ying K."/>
            <person name="Li Y."/>
            <person name="Lu T."/>
            <person name="Huang Y."/>
            <person name="Zhao Q."/>
            <person name="Feng Q."/>
            <person name="Zhang L."/>
            <person name="Zhu J."/>
            <person name="Weng Q."/>
            <person name="Mu J."/>
            <person name="Lu Y."/>
            <person name="Fan D."/>
            <person name="Liu Y."/>
            <person name="Guan J."/>
            <person name="Zhang Y."/>
            <person name="Yu S."/>
            <person name="Liu X."/>
            <person name="Zhang Y."/>
            <person name="Hong G."/>
            <person name="Han B."/>
            <person name="Choisne N."/>
            <person name="Demange N."/>
            <person name="Orjeda G."/>
            <person name="Samain S."/>
            <person name="Cattolico L."/>
            <person name="Pelletier E."/>
            <person name="Couloux A."/>
            <person name="Segurens B."/>
            <person name="Wincker P."/>
            <person name="D'Hont A."/>
            <person name="Scarpelli C."/>
            <person name="Weissenbach J."/>
            <person name="Salanoubat M."/>
            <person name="Quetier F."/>
            <person name="Yu Y."/>
            <person name="Kim H.R."/>
            <person name="Rambo T."/>
            <person name="Currie J."/>
            <person name="Collura K."/>
            <person name="Luo M."/>
            <person name="Yang T."/>
            <person name="Ammiraju J.S.S."/>
            <person name="Engler F."/>
            <person name="Soderlund C."/>
            <person name="Wing R.A."/>
            <person name="Palmer L.E."/>
            <person name="de la Bastide M."/>
            <person name="Spiegel L."/>
            <person name="Nascimento L."/>
            <person name="Zutavern T."/>
            <person name="O'Shaughnessy A."/>
            <person name="Dike S."/>
            <person name="Dedhia N."/>
            <person name="Preston R."/>
            <person name="Balija V."/>
            <person name="McCombie W.R."/>
            <person name="Chow T."/>
            <person name="Chen H."/>
            <person name="Chung M."/>
            <person name="Chen C."/>
            <person name="Shaw J."/>
            <person name="Wu H."/>
            <person name="Hsiao K."/>
            <person name="Chao Y."/>
            <person name="Chu M."/>
            <person name="Cheng C."/>
            <person name="Hour A."/>
            <person name="Lee P."/>
            <person name="Lin S."/>
            <person name="Lin Y."/>
            <person name="Liou J."/>
            <person name="Liu S."/>
            <person name="Hsing Y."/>
            <person name="Raghuvanshi S."/>
            <person name="Mohanty A."/>
            <person name="Bharti A.K."/>
            <person name="Gaur A."/>
            <person name="Gupta V."/>
            <person name="Kumar D."/>
            <person name="Ravi V."/>
            <person name="Vij S."/>
            <person name="Kapur A."/>
            <person name="Khurana P."/>
            <person name="Khurana P."/>
            <person name="Khurana J.P."/>
            <person name="Tyagi A.K."/>
            <person name="Gaikwad K."/>
            <person name="Singh A."/>
            <person name="Dalal V."/>
            <person name="Srivastava S."/>
            <person name="Dixit A."/>
            <person name="Pal A.K."/>
            <person name="Ghazi I.A."/>
            <person name="Yadav M."/>
            <person name="Pandit A."/>
            <person name="Bhargava A."/>
            <person name="Sureshbabu K."/>
            <person name="Batra K."/>
            <person name="Sharma T.R."/>
            <person name="Mohapatra T."/>
            <person name="Singh N.K."/>
            <person name="Messing J."/>
            <person name="Nelson A.B."/>
            <person name="Fuks G."/>
            <person name="Kavchok S."/>
            <person name="Keizer G."/>
            <person name="Linton E."/>
            <person name="Llaca V."/>
            <person name="Song R."/>
            <person name="Tanyolac B."/>
            <person name="Young S."/>
            <person name="Ho-Il K."/>
            <person name="Hahn J.H."/>
            <person name="Sangsakoo G."/>
            <person name="Vanavichit A."/>
            <person name="de Mattos Luiz.A.T."/>
            <person name="Zimmer P.D."/>
            <person name="Malone G."/>
            <person name="Dellagostin O."/>
            <person name="de Oliveira A.C."/>
            <person name="Bevan M."/>
            <person name="Bancroft I."/>
            <person name="Minx P."/>
            <person name="Cordum H."/>
            <person name="Wilson R."/>
            <person name="Cheng Z."/>
            <person name="Jin W."/>
            <person name="Jiang J."/>
            <person name="Leong S.A."/>
            <person name="Iwama H."/>
            <person name="Gojobori T."/>
            <person name="Itoh T."/>
            <person name="Niimura Y."/>
            <person name="Fujii Y."/>
            <person name="Habara T."/>
            <person name="Sakai H."/>
            <person name="Sato Y."/>
            <person name="Wilson G."/>
            <person name="Kumar K."/>
            <person name="McCouch S."/>
            <person name="Juretic N."/>
            <person name="Hoen D."/>
            <person name="Wright S."/>
            <person name="Bruskiewich R."/>
            <person name="Bureau T."/>
            <person name="Miyao A."/>
            <person name="Hirochika H."/>
            <person name="Nishikawa T."/>
            <person name="Kadowaki K."/>
            <person name="Sugiura M."/>
            <person name="Burr B."/>
            <person name="Sasaki T."/>
        </authorList>
    </citation>
    <scope>NUCLEOTIDE SEQUENCE [LARGE SCALE GENOMIC DNA]</scope>
    <source>
        <strain evidence="2">cv. Nipponbare</strain>
    </source>
</reference>
<gene>
    <name evidence="1" type="ordered locus">Os06g0314300</name>
</gene>
<dbReference type="EMBL" id="AP008212">
    <property type="protein sequence ID" value="BAF19406.1"/>
    <property type="molecule type" value="Genomic_DNA"/>
</dbReference>
<evidence type="ECO:0000313" key="1">
    <source>
        <dbReference type="EMBL" id="BAF19406.1"/>
    </source>
</evidence>
<dbReference type="AlphaFoldDB" id="Q0DCL7"/>
<organism evidence="1 2">
    <name type="scientific">Oryza sativa subsp. japonica</name>
    <name type="common">Rice</name>
    <dbReference type="NCBI Taxonomy" id="39947"/>
    <lineage>
        <taxon>Eukaryota</taxon>
        <taxon>Viridiplantae</taxon>
        <taxon>Streptophyta</taxon>
        <taxon>Embryophyta</taxon>
        <taxon>Tracheophyta</taxon>
        <taxon>Spermatophyta</taxon>
        <taxon>Magnoliopsida</taxon>
        <taxon>Liliopsida</taxon>
        <taxon>Poales</taxon>
        <taxon>Poaceae</taxon>
        <taxon>BOP clade</taxon>
        <taxon>Oryzoideae</taxon>
        <taxon>Oryzeae</taxon>
        <taxon>Oryzinae</taxon>
        <taxon>Oryza</taxon>
        <taxon>Oryza sativa</taxon>
    </lineage>
</organism>
<accession>Q0DCL7</accession>
<evidence type="ECO:0000313" key="2">
    <source>
        <dbReference type="Proteomes" id="UP000000763"/>
    </source>
</evidence>
<dbReference type="KEGG" id="dosa:Os06g0314300"/>